<feature type="transmembrane region" description="Helical" evidence="1">
    <location>
        <begin position="6"/>
        <end position="26"/>
    </location>
</feature>
<keyword evidence="1" id="KW-0812">Transmembrane</keyword>
<gene>
    <name evidence="2" type="ORF">D0Y65_043476</name>
</gene>
<dbReference type="EMBL" id="QZWG01000016">
    <property type="protein sequence ID" value="RZB60732.1"/>
    <property type="molecule type" value="Genomic_DNA"/>
</dbReference>
<keyword evidence="1" id="KW-0472">Membrane</keyword>
<protein>
    <submittedName>
        <fullName evidence="2">Uncharacterized protein</fullName>
    </submittedName>
</protein>
<keyword evidence="3" id="KW-1185">Reference proteome</keyword>
<evidence type="ECO:0000313" key="3">
    <source>
        <dbReference type="Proteomes" id="UP000289340"/>
    </source>
</evidence>
<keyword evidence="1" id="KW-1133">Transmembrane helix</keyword>
<evidence type="ECO:0000313" key="2">
    <source>
        <dbReference type="EMBL" id="RZB60732.1"/>
    </source>
</evidence>
<comment type="caution">
    <text evidence="2">The sequence shown here is derived from an EMBL/GenBank/DDBJ whole genome shotgun (WGS) entry which is preliminary data.</text>
</comment>
<reference evidence="2 3" key="1">
    <citation type="submission" date="2018-09" db="EMBL/GenBank/DDBJ databases">
        <title>A high-quality reference genome of wild soybean provides a powerful tool to mine soybean genomes.</title>
        <authorList>
            <person name="Xie M."/>
            <person name="Chung C.Y.L."/>
            <person name="Li M.-W."/>
            <person name="Wong F.-L."/>
            <person name="Chan T.-F."/>
            <person name="Lam H.-M."/>
        </authorList>
    </citation>
    <scope>NUCLEOTIDE SEQUENCE [LARGE SCALE GENOMIC DNA]</scope>
    <source>
        <strain evidence="3">cv. W05</strain>
        <tissue evidence="2">Hypocotyl of etiolated seedlings</tissue>
    </source>
</reference>
<evidence type="ECO:0000256" key="1">
    <source>
        <dbReference type="SAM" id="Phobius"/>
    </source>
</evidence>
<name>A0A445GHL7_GLYSO</name>
<dbReference type="Proteomes" id="UP000289340">
    <property type="component" value="Chromosome 16"/>
</dbReference>
<feature type="non-terminal residue" evidence="2">
    <location>
        <position position="66"/>
    </location>
</feature>
<accession>A0A445GHL7</accession>
<proteinExistence type="predicted"/>
<feature type="non-terminal residue" evidence="2">
    <location>
        <position position="1"/>
    </location>
</feature>
<organism evidence="2 3">
    <name type="scientific">Glycine soja</name>
    <name type="common">Wild soybean</name>
    <dbReference type="NCBI Taxonomy" id="3848"/>
    <lineage>
        <taxon>Eukaryota</taxon>
        <taxon>Viridiplantae</taxon>
        <taxon>Streptophyta</taxon>
        <taxon>Embryophyta</taxon>
        <taxon>Tracheophyta</taxon>
        <taxon>Spermatophyta</taxon>
        <taxon>Magnoliopsida</taxon>
        <taxon>eudicotyledons</taxon>
        <taxon>Gunneridae</taxon>
        <taxon>Pentapetalae</taxon>
        <taxon>rosids</taxon>
        <taxon>fabids</taxon>
        <taxon>Fabales</taxon>
        <taxon>Fabaceae</taxon>
        <taxon>Papilionoideae</taxon>
        <taxon>50 kb inversion clade</taxon>
        <taxon>NPAAA clade</taxon>
        <taxon>indigoferoid/millettioid clade</taxon>
        <taxon>Phaseoleae</taxon>
        <taxon>Glycine</taxon>
        <taxon>Glycine subgen. Soja</taxon>
    </lineage>
</organism>
<dbReference type="AlphaFoldDB" id="A0A445GHL7"/>
<sequence length="66" mass="7831">VELREGFPLAFSFWIYTMIPIHTLLLMQDKIQRISGVSNNHGLIVRYFLMLEHEKTCFHKIVVLKD</sequence>